<dbReference type="Proteomes" id="UP000014155">
    <property type="component" value="Unassembled WGS sequence"/>
</dbReference>
<proteinExistence type="predicted"/>
<feature type="compositionally biased region" description="Basic and acidic residues" evidence="1">
    <location>
        <begin position="66"/>
        <end position="80"/>
    </location>
</feature>
<dbReference type="EMBL" id="AORV01000065">
    <property type="protein sequence ID" value="EMS69716.1"/>
    <property type="molecule type" value="Genomic_DNA"/>
</dbReference>
<dbReference type="Pfam" id="PF13399">
    <property type="entry name" value="LytR_C"/>
    <property type="match status" value="1"/>
</dbReference>
<comment type="caution">
    <text evidence="3">The sequence shown here is derived from an EMBL/GenBank/DDBJ whole genome shotgun (WGS) entry which is preliminary data.</text>
</comment>
<accession>S0FI51</accession>
<evidence type="ECO:0000256" key="1">
    <source>
        <dbReference type="SAM" id="MobiDB-lite"/>
    </source>
</evidence>
<gene>
    <name evidence="3" type="ORF">CTER_4649</name>
</gene>
<organism evidence="3 4">
    <name type="scientific">Ruminiclostridium cellobioparum subsp. termitidis CT1112</name>
    <dbReference type="NCBI Taxonomy" id="1195236"/>
    <lineage>
        <taxon>Bacteria</taxon>
        <taxon>Bacillati</taxon>
        <taxon>Bacillota</taxon>
        <taxon>Clostridia</taxon>
        <taxon>Eubacteriales</taxon>
        <taxon>Oscillospiraceae</taxon>
        <taxon>Ruminiclostridium</taxon>
    </lineage>
</organism>
<feature type="domain" description="LytR/CpsA/Psr regulator C-terminal" evidence="2">
    <location>
        <begin position="95"/>
        <end position="176"/>
    </location>
</feature>
<reference evidence="3 4" key="1">
    <citation type="journal article" date="2013" name="Genome Announc.">
        <title>Draft Genome Sequence of the Cellulolytic, Mesophilic, Anaerobic Bacterium Clostridium termitidis Strain CT1112 (DSM 5398).</title>
        <authorList>
            <person name="Lal S."/>
            <person name="Ramachandran U."/>
            <person name="Zhang X."/>
            <person name="Munir R."/>
            <person name="Sparling R."/>
            <person name="Levin D.B."/>
        </authorList>
    </citation>
    <scope>NUCLEOTIDE SEQUENCE [LARGE SCALE GENOMIC DNA]</scope>
    <source>
        <strain evidence="3 4">CT1112</strain>
    </source>
</reference>
<dbReference type="Gene3D" id="3.30.70.2390">
    <property type="match status" value="1"/>
</dbReference>
<dbReference type="RefSeq" id="WP_004630041.1">
    <property type="nucleotide sequence ID" value="NZ_AORV01000065.1"/>
</dbReference>
<evidence type="ECO:0000313" key="3">
    <source>
        <dbReference type="EMBL" id="EMS69716.1"/>
    </source>
</evidence>
<protein>
    <recommendedName>
        <fullName evidence="2">LytR/CpsA/Psr regulator C-terminal domain-containing protein</fullName>
    </recommendedName>
</protein>
<dbReference type="AlphaFoldDB" id="S0FI51"/>
<dbReference type="eggNOG" id="ENOG5033NUR">
    <property type="taxonomic scope" value="Bacteria"/>
</dbReference>
<dbReference type="PATRIC" id="fig|1195236.3.peg.4832"/>
<dbReference type="STRING" id="1195236.CTER_4649"/>
<evidence type="ECO:0000313" key="4">
    <source>
        <dbReference type="Proteomes" id="UP000014155"/>
    </source>
</evidence>
<sequence length="178" mass="19523">MSNKSNVSKFMKIAFYTIGTFLLLFSSIIVGANFTRDSGVFDKEVVEVKKQTPKEQSSESSAPKKIIVDSESTKKSEPSKDTVAQSTVDNKKLIIEVLNCTDKNGLAEDTRGMLEAQGYKVSAGTNAEKQGTSQIIIRKKGVIPDVIKDVLKISVVKEELQPDSRYDVTIILGSDFNP</sequence>
<keyword evidence="4" id="KW-1185">Reference proteome</keyword>
<evidence type="ECO:0000259" key="2">
    <source>
        <dbReference type="Pfam" id="PF13399"/>
    </source>
</evidence>
<feature type="region of interest" description="Disordered" evidence="1">
    <location>
        <begin position="50"/>
        <end position="84"/>
    </location>
</feature>
<name>S0FI51_RUMCE</name>
<dbReference type="InterPro" id="IPR027381">
    <property type="entry name" value="LytR/CpsA/Psr_C"/>
</dbReference>